<feature type="compositionally biased region" description="Basic and acidic residues" evidence="1">
    <location>
        <begin position="70"/>
        <end position="81"/>
    </location>
</feature>
<feature type="transmembrane region" description="Helical" evidence="2">
    <location>
        <begin position="40"/>
        <end position="68"/>
    </location>
</feature>
<gene>
    <name evidence="3" type="ORF">Cni_G18341</name>
</gene>
<dbReference type="EMBL" id="CP136895">
    <property type="protein sequence ID" value="WOL09588.1"/>
    <property type="molecule type" value="Genomic_DNA"/>
</dbReference>
<keyword evidence="4" id="KW-1185">Reference proteome</keyword>
<keyword evidence="2" id="KW-0812">Transmembrane</keyword>
<keyword evidence="2" id="KW-0472">Membrane</keyword>
<keyword evidence="2" id="KW-1133">Transmembrane helix</keyword>
<protein>
    <submittedName>
        <fullName evidence="3">Uncharacterized protein</fullName>
    </submittedName>
</protein>
<sequence length="126" mass="13914">MLSIGSPPLLLAVAKKEEEYFRREDDLLYNSTIYRPSHPVVIHAFPTLNAAIVGLALARIALVAACAARPRSESPGSREQRASVVSTPEARSSHGWKVRATDGWNWKVGIGILSPPRNQRWQGKDE</sequence>
<evidence type="ECO:0000256" key="2">
    <source>
        <dbReference type="SAM" id="Phobius"/>
    </source>
</evidence>
<dbReference type="Proteomes" id="UP001327560">
    <property type="component" value="Chromosome 6"/>
</dbReference>
<organism evidence="3 4">
    <name type="scientific">Canna indica</name>
    <name type="common">Indian-shot</name>
    <dbReference type="NCBI Taxonomy" id="4628"/>
    <lineage>
        <taxon>Eukaryota</taxon>
        <taxon>Viridiplantae</taxon>
        <taxon>Streptophyta</taxon>
        <taxon>Embryophyta</taxon>
        <taxon>Tracheophyta</taxon>
        <taxon>Spermatophyta</taxon>
        <taxon>Magnoliopsida</taxon>
        <taxon>Liliopsida</taxon>
        <taxon>Zingiberales</taxon>
        <taxon>Cannaceae</taxon>
        <taxon>Canna</taxon>
    </lineage>
</organism>
<reference evidence="3 4" key="1">
    <citation type="submission" date="2023-10" db="EMBL/GenBank/DDBJ databases">
        <title>Chromosome-scale genome assembly provides insights into flower coloration mechanisms of Canna indica.</title>
        <authorList>
            <person name="Li C."/>
        </authorList>
    </citation>
    <scope>NUCLEOTIDE SEQUENCE [LARGE SCALE GENOMIC DNA]</scope>
    <source>
        <tissue evidence="3">Flower</tissue>
    </source>
</reference>
<dbReference type="AlphaFoldDB" id="A0AAQ3KIP6"/>
<name>A0AAQ3KIP6_9LILI</name>
<evidence type="ECO:0000313" key="3">
    <source>
        <dbReference type="EMBL" id="WOL09588.1"/>
    </source>
</evidence>
<evidence type="ECO:0000313" key="4">
    <source>
        <dbReference type="Proteomes" id="UP001327560"/>
    </source>
</evidence>
<feature type="region of interest" description="Disordered" evidence="1">
    <location>
        <begin position="69"/>
        <end position="88"/>
    </location>
</feature>
<proteinExistence type="predicted"/>
<evidence type="ECO:0000256" key="1">
    <source>
        <dbReference type="SAM" id="MobiDB-lite"/>
    </source>
</evidence>
<accession>A0AAQ3KIP6</accession>